<evidence type="ECO:0000313" key="4">
    <source>
        <dbReference type="WBParaSite" id="TCLT_0000274701-mRNA-1"/>
    </source>
</evidence>
<reference evidence="2 3" key="2">
    <citation type="submission" date="2018-11" db="EMBL/GenBank/DDBJ databases">
        <authorList>
            <consortium name="Pathogen Informatics"/>
        </authorList>
    </citation>
    <scope>NUCLEOTIDE SEQUENCE [LARGE SCALE GENOMIC DNA]</scope>
</reference>
<dbReference type="OrthoDB" id="5869318at2759"/>
<dbReference type="WBParaSite" id="TCLT_0000274701-mRNA-1">
    <property type="protein sequence ID" value="TCLT_0000274701-mRNA-1"/>
    <property type="gene ID" value="TCLT_0000274701"/>
</dbReference>
<name>A0A0N5CR97_THECL</name>
<evidence type="ECO:0000313" key="2">
    <source>
        <dbReference type="EMBL" id="VDM98868.1"/>
    </source>
</evidence>
<evidence type="ECO:0000256" key="1">
    <source>
        <dbReference type="SAM" id="Phobius"/>
    </source>
</evidence>
<proteinExistence type="predicted"/>
<accession>A0A0N5CR97</accession>
<sequence length="586" mass="67159">MSSVPSSTNNCQLQRLHAEPRLRPHPTLSLLSIFSAIILQEIRTAKKMLSNGLSKPSALDMLISGCPPPSYRSSTNADDSGTFISNESSSFPATVGPCIKRRYSWANLIEKHADLNRSDFPHYSDSSCSVPLTRTSAGIEDSMPYSRHVSQVPNSCAKNNNYLERYNLSGRYAKHFTPFYQLNAAGDPIAISKLDSSNSQKSAMYCRTTKRCIKQVRQWLKEPKNNFSAFLILLLTLAFCLTVAILLFGLPLTEESLKFSWLPPVAFRLQQKYPTDVIMYEDGHQVRFKIRGNLPLKNDYLLLYDFKKQKNSDAEEDAQISMNKFLNSLTRNRGQICVQKLCNNFLLRIPVHVTIVVKDKIQRKIAIIDSSLKNSGKNLICFVMNMNISSMPDRAALELGAQNAFKRKEQTQGWEEVWHFVPVSYFDDVSTIFDPSIADCEGSRWILLNYTEVNQREQKCSECYDFCLPELGLERDRLRAESFLNIVRRDCFYIFVPEWRSFAAAYAKRQHQLDFERFGHDGKNRLSLNVNDNANENRFGRNHFNVISEIAEPITDQRQRQIFESKWISLQELPGKSDAPRLFSKP</sequence>
<dbReference type="EMBL" id="UYYF01000675">
    <property type="protein sequence ID" value="VDM98868.1"/>
    <property type="molecule type" value="Genomic_DNA"/>
</dbReference>
<keyword evidence="1" id="KW-0812">Transmembrane</keyword>
<keyword evidence="1" id="KW-1133">Transmembrane helix</keyword>
<reference evidence="4" key="1">
    <citation type="submission" date="2017-02" db="UniProtKB">
        <authorList>
            <consortium name="WormBaseParasite"/>
        </authorList>
    </citation>
    <scope>IDENTIFICATION</scope>
</reference>
<organism evidence="4">
    <name type="scientific">Thelazia callipaeda</name>
    <name type="common">Oriental eyeworm</name>
    <name type="synonym">Parasitic nematode</name>
    <dbReference type="NCBI Taxonomy" id="103827"/>
    <lineage>
        <taxon>Eukaryota</taxon>
        <taxon>Metazoa</taxon>
        <taxon>Ecdysozoa</taxon>
        <taxon>Nematoda</taxon>
        <taxon>Chromadorea</taxon>
        <taxon>Rhabditida</taxon>
        <taxon>Spirurina</taxon>
        <taxon>Spiruromorpha</taxon>
        <taxon>Thelazioidea</taxon>
        <taxon>Thelaziidae</taxon>
        <taxon>Thelazia</taxon>
    </lineage>
</organism>
<dbReference type="OMA" id="WIPLAGM"/>
<gene>
    <name evidence="2" type="ORF">TCLT_LOCUS2748</name>
</gene>
<evidence type="ECO:0000313" key="3">
    <source>
        <dbReference type="Proteomes" id="UP000276776"/>
    </source>
</evidence>
<dbReference type="AlphaFoldDB" id="A0A0N5CR97"/>
<dbReference type="Proteomes" id="UP000276776">
    <property type="component" value="Unassembled WGS sequence"/>
</dbReference>
<keyword evidence="1" id="KW-0472">Membrane</keyword>
<protein>
    <submittedName>
        <fullName evidence="2 4">Uncharacterized protein</fullName>
    </submittedName>
</protein>
<feature type="transmembrane region" description="Helical" evidence="1">
    <location>
        <begin position="227"/>
        <end position="250"/>
    </location>
</feature>
<keyword evidence="3" id="KW-1185">Reference proteome</keyword>